<comment type="caution">
    <text evidence="1">The sequence shown here is derived from an EMBL/GenBank/DDBJ whole genome shotgun (WGS) entry which is preliminary data.</text>
</comment>
<name>A0ACC6V0U7_9CREN</name>
<dbReference type="EMBL" id="JZWT02000011">
    <property type="protein sequence ID" value="MFB6490581.1"/>
    <property type="molecule type" value="Genomic_DNA"/>
</dbReference>
<dbReference type="Proteomes" id="UP000033636">
    <property type="component" value="Unassembled WGS sequence"/>
</dbReference>
<evidence type="ECO:0000313" key="2">
    <source>
        <dbReference type="Proteomes" id="UP000033636"/>
    </source>
</evidence>
<protein>
    <submittedName>
        <fullName evidence="1">ACT domain-containing protein</fullName>
    </submittedName>
</protein>
<evidence type="ECO:0000313" key="1">
    <source>
        <dbReference type="EMBL" id="MFB6490581.1"/>
    </source>
</evidence>
<organism evidence="1 2">
    <name type="scientific">Thermoproteus sp. AZ2</name>
    <dbReference type="NCBI Taxonomy" id="1609232"/>
    <lineage>
        <taxon>Archaea</taxon>
        <taxon>Thermoproteota</taxon>
        <taxon>Thermoprotei</taxon>
        <taxon>Thermoproteales</taxon>
        <taxon>Thermoproteaceae</taxon>
        <taxon>Thermoproteus</taxon>
    </lineage>
</organism>
<sequence>MLNREIYLIVNNIGGKIGEFLVELNFDQPGILAALSNVFADSNANILNIAIDSARTKMHFIVDVSGVEEPDLAELPKRLGMFAFVKRVLHRVSAKRIFVPRWLTHVVNNDPALIIEREFLHKVSDLDRLAAEMAKRDAEVVKSAMQNGDLEELREAVYLLQLRGVATVQEDNSTAEQINVKYCRVAHPIFRRYVETFISSITSRKFRLLDEGSCVRLQIA</sequence>
<reference evidence="1" key="1">
    <citation type="submission" date="2024-07" db="EMBL/GenBank/DDBJ databases">
        <title>Metagenome and Metagenome-Assembled Genomes of Archaea from a hot spring from the geothermal field of Los Azufres, Mexico.</title>
        <authorList>
            <person name="Marin-Paredes R."/>
            <person name="Martinez-Romero E."/>
            <person name="Servin-Garciduenas L.E."/>
        </authorList>
    </citation>
    <scope>NUCLEOTIDE SEQUENCE</scope>
</reference>
<proteinExistence type="predicted"/>
<gene>
    <name evidence="1" type="ORF">TU35_004940</name>
</gene>
<accession>A0ACC6V0U7</accession>